<dbReference type="KEGG" id="cja:CJA_2858"/>
<protein>
    <submittedName>
        <fullName evidence="1">Uncharacterized protein</fullName>
    </submittedName>
</protein>
<dbReference type="Proteomes" id="UP000001036">
    <property type="component" value="Chromosome"/>
</dbReference>
<gene>
    <name evidence="1" type="ordered locus">CJA_2858</name>
</gene>
<evidence type="ECO:0000313" key="2">
    <source>
        <dbReference type="Proteomes" id="UP000001036"/>
    </source>
</evidence>
<name>B3PC45_CELJU</name>
<sequence>MLAVARGKQDRLFCIALGQQLGIVLGENIEIKLNPGRKYTPSPARVSPPGNRHQPGNLGFVEGEGLTALFVLWYIPNYF</sequence>
<keyword evidence="2" id="KW-1185">Reference proteome</keyword>
<dbReference type="HOGENOM" id="CLU_2599608_0_0_6"/>
<proteinExistence type="predicted"/>
<organism evidence="1 2">
    <name type="scientific">Cellvibrio japonicus (strain Ueda107)</name>
    <name type="common">Pseudomonas fluorescens subsp. cellulosa</name>
    <dbReference type="NCBI Taxonomy" id="498211"/>
    <lineage>
        <taxon>Bacteria</taxon>
        <taxon>Pseudomonadati</taxon>
        <taxon>Pseudomonadota</taxon>
        <taxon>Gammaproteobacteria</taxon>
        <taxon>Cellvibrionales</taxon>
        <taxon>Cellvibrionaceae</taxon>
        <taxon>Cellvibrio</taxon>
    </lineage>
</organism>
<reference evidence="1 2" key="1">
    <citation type="journal article" date="2008" name="J. Bacteriol.">
        <title>Insights into plant cell wall degradation from the genome sequence of the soil bacterium Cellvibrio japonicus.</title>
        <authorList>
            <person name="Deboy R.T."/>
            <person name="Mongodin E.F."/>
            <person name="Fouts D.E."/>
            <person name="Tailford L.E."/>
            <person name="Khouri H."/>
            <person name="Emerson J.B."/>
            <person name="Mohamoud Y."/>
            <person name="Watkins K."/>
            <person name="Henrissat B."/>
            <person name="Gilbert H.J."/>
            <person name="Nelson K.E."/>
        </authorList>
    </citation>
    <scope>NUCLEOTIDE SEQUENCE [LARGE SCALE GENOMIC DNA]</scope>
    <source>
        <strain evidence="1 2">Ueda107</strain>
    </source>
</reference>
<evidence type="ECO:0000313" key="1">
    <source>
        <dbReference type="EMBL" id="ACE82938.1"/>
    </source>
</evidence>
<accession>B3PC45</accession>
<dbReference type="EMBL" id="CP000934">
    <property type="protein sequence ID" value="ACE82938.1"/>
    <property type="molecule type" value="Genomic_DNA"/>
</dbReference>
<dbReference type="AlphaFoldDB" id="B3PC45"/>